<dbReference type="Proteomes" id="UP000790709">
    <property type="component" value="Unassembled WGS sequence"/>
</dbReference>
<evidence type="ECO:0000313" key="1">
    <source>
        <dbReference type="EMBL" id="KAH7925801.1"/>
    </source>
</evidence>
<proteinExistence type="predicted"/>
<name>A0ACB8BKM7_9AGAM</name>
<protein>
    <submittedName>
        <fullName evidence="1">FAD/NAD(P)-binding domain-containing protein</fullName>
    </submittedName>
</protein>
<evidence type="ECO:0000313" key="2">
    <source>
        <dbReference type="Proteomes" id="UP000790709"/>
    </source>
</evidence>
<comment type="caution">
    <text evidence="1">The sequence shown here is derived from an EMBL/GenBank/DDBJ whole genome shotgun (WGS) entry which is preliminary data.</text>
</comment>
<organism evidence="1 2">
    <name type="scientific">Leucogyrophana mollusca</name>
    <dbReference type="NCBI Taxonomy" id="85980"/>
    <lineage>
        <taxon>Eukaryota</taxon>
        <taxon>Fungi</taxon>
        <taxon>Dikarya</taxon>
        <taxon>Basidiomycota</taxon>
        <taxon>Agaricomycotina</taxon>
        <taxon>Agaricomycetes</taxon>
        <taxon>Agaricomycetidae</taxon>
        <taxon>Boletales</taxon>
        <taxon>Boletales incertae sedis</taxon>
        <taxon>Leucogyrophana</taxon>
    </lineage>
</organism>
<sequence>MATPRARHERGHDLIQTLTGPLQSALLILFSPIFAFLRIAYFLAQYAIVLAFKPKPPPNETKRPYARIAVIGAGLTGVSSAAHAIAHGFEVIIYEATDHPGGIWSRENKTSGLQLNSLLYRFHPGVIWKEAFPKRDEILTQISGIWKEYKLESRTRLNTPVTKVKRLQRECQDGDKDGTSLTSSASSFSLTERAAAPAVLSPSQWVINDGEDGLFDALIVTVGTCGDPMWIKFEGMPDDETDELSPVRAKQPGSPSHGADSDTFSGPILHSSQLDSATPELLRGKVVAVIGSGASGVEAVETALQRGAEKCIMFAREDKWIIPRNVIFDTALAAQPFGRETPLSFVWERFLRLWQYHGITDLVPNKGIFAGTPVVNDEFLDHVRSGKCTYVRGDTQRLTRHGAREKEENMEKKNPQDELRVEDINADVVVLATGYKRPDLSFLPQELFPEGYDRPNMYLQNFSTEDWSLLMTNSAYLNAIGTVGHVHIGIYTRILLTLLLDPDARPAPKDMKLWVDVVRYIKRGASGGALGFFTYMELTIWILTFHLFRPDRLRWMPFIMQGWGVHPDDERLGVV</sequence>
<keyword evidence="2" id="KW-1185">Reference proteome</keyword>
<gene>
    <name evidence="1" type="ORF">BV22DRAFT_1010537</name>
</gene>
<dbReference type="EMBL" id="MU266395">
    <property type="protein sequence ID" value="KAH7925801.1"/>
    <property type="molecule type" value="Genomic_DNA"/>
</dbReference>
<accession>A0ACB8BKM7</accession>
<reference evidence="1" key="1">
    <citation type="journal article" date="2021" name="New Phytol.">
        <title>Evolutionary innovations through gain and loss of genes in the ectomycorrhizal Boletales.</title>
        <authorList>
            <person name="Wu G."/>
            <person name="Miyauchi S."/>
            <person name="Morin E."/>
            <person name="Kuo A."/>
            <person name="Drula E."/>
            <person name="Varga T."/>
            <person name="Kohler A."/>
            <person name="Feng B."/>
            <person name="Cao Y."/>
            <person name="Lipzen A."/>
            <person name="Daum C."/>
            <person name="Hundley H."/>
            <person name="Pangilinan J."/>
            <person name="Johnson J."/>
            <person name="Barry K."/>
            <person name="LaButti K."/>
            <person name="Ng V."/>
            <person name="Ahrendt S."/>
            <person name="Min B."/>
            <person name="Choi I.G."/>
            <person name="Park H."/>
            <person name="Plett J.M."/>
            <person name="Magnuson J."/>
            <person name="Spatafora J.W."/>
            <person name="Nagy L.G."/>
            <person name="Henrissat B."/>
            <person name="Grigoriev I.V."/>
            <person name="Yang Z.L."/>
            <person name="Xu J."/>
            <person name="Martin F.M."/>
        </authorList>
    </citation>
    <scope>NUCLEOTIDE SEQUENCE</scope>
    <source>
        <strain evidence="1">KUC20120723A-06</strain>
    </source>
</reference>